<dbReference type="EMBL" id="GGEC01046725">
    <property type="protein sequence ID" value="MBX27209.1"/>
    <property type="molecule type" value="Transcribed_RNA"/>
</dbReference>
<evidence type="ECO:0000313" key="1">
    <source>
        <dbReference type="EMBL" id="MBX27209.1"/>
    </source>
</evidence>
<sequence length="81" mass="9584">MSYLIQGKFQLRNLLVFSAKLDPLPFEIVITLQVSKQKHELLLQESVSFVPKECCFFFPLKIFRMVMFTILYVLSWIRAPN</sequence>
<dbReference type="AlphaFoldDB" id="A0A2P2MAG2"/>
<accession>A0A2P2MAG2</accession>
<organism evidence="1">
    <name type="scientific">Rhizophora mucronata</name>
    <name type="common">Asiatic mangrove</name>
    <dbReference type="NCBI Taxonomy" id="61149"/>
    <lineage>
        <taxon>Eukaryota</taxon>
        <taxon>Viridiplantae</taxon>
        <taxon>Streptophyta</taxon>
        <taxon>Embryophyta</taxon>
        <taxon>Tracheophyta</taxon>
        <taxon>Spermatophyta</taxon>
        <taxon>Magnoliopsida</taxon>
        <taxon>eudicotyledons</taxon>
        <taxon>Gunneridae</taxon>
        <taxon>Pentapetalae</taxon>
        <taxon>rosids</taxon>
        <taxon>fabids</taxon>
        <taxon>Malpighiales</taxon>
        <taxon>Rhizophoraceae</taxon>
        <taxon>Rhizophora</taxon>
    </lineage>
</organism>
<reference evidence="1" key="1">
    <citation type="submission" date="2018-02" db="EMBL/GenBank/DDBJ databases">
        <title>Rhizophora mucronata_Transcriptome.</title>
        <authorList>
            <person name="Meera S.P."/>
            <person name="Sreeshan A."/>
            <person name="Augustine A."/>
        </authorList>
    </citation>
    <scope>NUCLEOTIDE SEQUENCE</scope>
    <source>
        <tissue evidence="1">Leaf</tissue>
    </source>
</reference>
<name>A0A2P2MAG2_RHIMU</name>
<protein>
    <submittedName>
        <fullName evidence="1">Malate dehydrogenase-like</fullName>
    </submittedName>
</protein>
<proteinExistence type="predicted"/>